<feature type="chain" id="PRO_5047070530" evidence="1">
    <location>
        <begin position="22"/>
        <end position="193"/>
    </location>
</feature>
<feature type="signal peptide" evidence="1">
    <location>
        <begin position="1"/>
        <end position="21"/>
    </location>
</feature>
<dbReference type="EMBL" id="JBIASD010000053">
    <property type="protein sequence ID" value="MFF3671727.1"/>
    <property type="molecule type" value="Genomic_DNA"/>
</dbReference>
<organism evidence="2 3">
    <name type="scientific">Microtetraspora malaysiensis</name>
    <dbReference type="NCBI Taxonomy" id="161358"/>
    <lineage>
        <taxon>Bacteria</taxon>
        <taxon>Bacillati</taxon>
        <taxon>Actinomycetota</taxon>
        <taxon>Actinomycetes</taxon>
        <taxon>Streptosporangiales</taxon>
        <taxon>Streptosporangiaceae</taxon>
        <taxon>Microtetraspora</taxon>
    </lineage>
</organism>
<proteinExistence type="predicted"/>
<dbReference type="RefSeq" id="WP_387417895.1">
    <property type="nucleotide sequence ID" value="NZ_JBIASD010000053.1"/>
</dbReference>
<dbReference type="Proteomes" id="UP001602013">
    <property type="component" value="Unassembled WGS sequence"/>
</dbReference>
<comment type="caution">
    <text evidence="2">The sequence shown here is derived from an EMBL/GenBank/DDBJ whole genome shotgun (WGS) entry which is preliminary data.</text>
</comment>
<accession>A0ABW6T3U5</accession>
<keyword evidence="3" id="KW-1185">Reference proteome</keyword>
<evidence type="ECO:0000313" key="3">
    <source>
        <dbReference type="Proteomes" id="UP001602013"/>
    </source>
</evidence>
<sequence length="193" mass="20480">MIISAVVAGVAVLAAPAPTSAAVSSSSTAATTPLSVRGVLTLTLPGTWHVYGGGDQIRVVTGACARPRGHYYEPNCQSFWLLGGQALKTGGEGFQPYNPRRGPFYPAVDVPPCATDPSLGQVLGKAVAAGYRAVGAGHKARYRVWPGRCVRGNGEQKSAFSQREWYLPKERILIVDQWNTPGLTTVLKNATWS</sequence>
<evidence type="ECO:0000313" key="2">
    <source>
        <dbReference type="EMBL" id="MFF3671727.1"/>
    </source>
</evidence>
<keyword evidence="1" id="KW-0732">Signal</keyword>
<name>A0ABW6T3U5_9ACTN</name>
<reference evidence="2 3" key="1">
    <citation type="submission" date="2024-10" db="EMBL/GenBank/DDBJ databases">
        <title>The Natural Products Discovery Center: Release of the First 8490 Sequenced Strains for Exploring Actinobacteria Biosynthetic Diversity.</title>
        <authorList>
            <person name="Kalkreuter E."/>
            <person name="Kautsar S.A."/>
            <person name="Yang D."/>
            <person name="Bader C.D."/>
            <person name="Teijaro C.N."/>
            <person name="Fluegel L."/>
            <person name="Davis C.M."/>
            <person name="Simpson J.R."/>
            <person name="Lauterbach L."/>
            <person name="Steele A.D."/>
            <person name="Gui C."/>
            <person name="Meng S."/>
            <person name="Li G."/>
            <person name="Viehrig K."/>
            <person name="Ye F."/>
            <person name="Su P."/>
            <person name="Kiefer A.F."/>
            <person name="Nichols A."/>
            <person name="Cepeda A.J."/>
            <person name="Yan W."/>
            <person name="Fan B."/>
            <person name="Jiang Y."/>
            <person name="Adhikari A."/>
            <person name="Zheng C.-J."/>
            <person name="Schuster L."/>
            <person name="Cowan T.M."/>
            <person name="Smanski M.J."/>
            <person name="Chevrette M.G."/>
            <person name="De Carvalho L.P.S."/>
            <person name="Shen B."/>
        </authorList>
    </citation>
    <scope>NUCLEOTIDE SEQUENCE [LARGE SCALE GENOMIC DNA]</scope>
    <source>
        <strain evidence="2 3">NPDC002173</strain>
    </source>
</reference>
<protein>
    <submittedName>
        <fullName evidence="2">Uncharacterized protein</fullName>
    </submittedName>
</protein>
<gene>
    <name evidence="2" type="ORF">ACFYXI_39700</name>
</gene>
<evidence type="ECO:0000256" key="1">
    <source>
        <dbReference type="SAM" id="SignalP"/>
    </source>
</evidence>